<accession>A0A8C2J8P0</accession>
<reference evidence="2" key="1">
    <citation type="submission" date="2025-08" db="UniProtKB">
        <authorList>
            <consortium name="Ensembl"/>
        </authorList>
    </citation>
    <scope>IDENTIFICATION</scope>
</reference>
<name>A0A8C2J8P0_CYPCA</name>
<evidence type="ECO:0000313" key="3">
    <source>
        <dbReference type="Proteomes" id="UP000694701"/>
    </source>
</evidence>
<evidence type="ECO:0000313" key="2">
    <source>
        <dbReference type="Ensembl" id="ENSCCRP00020089897.1"/>
    </source>
</evidence>
<evidence type="ECO:0000259" key="1">
    <source>
        <dbReference type="PROSITE" id="PS50878"/>
    </source>
</evidence>
<sequence>MAVLDLIEKINDAIDKGDSGIGIFLDLSKAFDTIDFDILLNKLHHYGVRGLALSWFRSYLFGRQQYVSINEQISVSKPIKCGVPQGSILGPLLFLIYINDFENSTMALHKVLFADDTNLFMSHKSPDEMEEIINRELRNVAIWFRCSKLSLNINKTNYIVFHSKQNQLANKHFCLKIHEQIIERVNTTKFLGIFIDECLQFKCHIDQLIKKLSKYVGLFFKIRNFLPQSALVILYKTLFESHINYCNVIWCNTFTSYLKKIQSLQKKIIRVLTWSEPNTPSRPLFHRLGLLRLTEYNTFHNACMIFQVVHKLNYRLCELSGLNMENFIKRNRIPTLDMS</sequence>
<proteinExistence type="predicted"/>
<dbReference type="InterPro" id="IPR043502">
    <property type="entry name" value="DNA/RNA_pol_sf"/>
</dbReference>
<protein>
    <recommendedName>
        <fullName evidence="1">Reverse transcriptase domain-containing protein</fullName>
    </recommendedName>
</protein>
<dbReference type="PANTHER" id="PTHR33332">
    <property type="entry name" value="REVERSE TRANSCRIPTASE DOMAIN-CONTAINING PROTEIN"/>
    <property type="match status" value="1"/>
</dbReference>
<feature type="domain" description="Reverse transcriptase" evidence="1">
    <location>
        <begin position="1"/>
        <end position="195"/>
    </location>
</feature>
<dbReference type="Pfam" id="PF00078">
    <property type="entry name" value="RVT_1"/>
    <property type="match status" value="1"/>
</dbReference>
<organism evidence="2 3">
    <name type="scientific">Cyprinus carpio</name>
    <name type="common">Common carp</name>
    <dbReference type="NCBI Taxonomy" id="7962"/>
    <lineage>
        <taxon>Eukaryota</taxon>
        <taxon>Metazoa</taxon>
        <taxon>Chordata</taxon>
        <taxon>Craniata</taxon>
        <taxon>Vertebrata</taxon>
        <taxon>Euteleostomi</taxon>
        <taxon>Actinopterygii</taxon>
        <taxon>Neopterygii</taxon>
        <taxon>Teleostei</taxon>
        <taxon>Ostariophysi</taxon>
        <taxon>Cypriniformes</taxon>
        <taxon>Cyprinidae</taxon>
        <taxon>Cyprininae</taxon>
        <taxon>Cyprinus</taxon>
    </lineage>
</organism>
<dbReference type="PROSITE" id="PS50878">
    <property type="entry name" value="RT_POL"/>
    <property type="match status" value="1"/>
</dbReference>
<dbReference type="Proteomes" id="UP000694701">
    <property type="component" value="Unplaced"/>
</dbReference>
<dbReference type="SUPFAM" id="SSF56672">
    <property type="entry name" value="DNA/RNA polymerases"/>
    <property type="match status" value="1"/>
</dbReference>
<dbReference type="Ensembl" id="ENSCCRT00020098277.1">
    <property type="protein sequence ID" value="ENSCCRP00020089897.1"/>
    <property type="gene ID" value="ENSCCRG00020041226.1"/>
</dbReference>
<dbReference type="InterPro" id="IPR000477">
    <property type="entry name" value="RT_dom"/>
</dbReference>
<dbReference type="AlphaFoldDB" id="A0A8C2J8P0"/>